<evidence type="ECO:0000256" key="1">
    <source>
        <dbReference type="SAM" id="SignalP"/>
    </source>
</evidence>
<dbReference type="KEGG" id="pseo:OM33_20495"/>
<dbReference type="RefSeq" id="WP_040136379.1">
    <property type="nucleotide sequence ID" value="NZ_CP009889.1"/>
</dbReference>
<dbReference type="HOGENOM" id="CLU_2131386_0_0_6"/>
<dbReference type="STRING" id="1348114.OM33_20495"/>
<sequence>MKRLLTLACTALVALPVFSLHASTVDYINVEADVLYFSINSSKTEASPECVSVATNNRWAVALSTRSGQMMYATLLTAVANQLSVEVKTAGDCKHAPGIERPRSVALIADQEP</sequence>
<organism evidence="2 3">
    <name type="scientific">Pseudoalteromonas piratica</name>
    <dbReference type="NCBI Taxonomy" id="1348114"/>
    <lineage>
        <taxon>Bacteria</taxon>
        <taxon>Pseudomonadati</taxon>
        <taxon>Pseudomonadota</taxon>
        <taxon>Gammaproteobacteria</taxon>
        <taxon>Alteromonadales</taxon>
        <taxon>Pseudoalteromonadaceae</taxon>
        <taxon>Pseudoalteromonas</taxon>
    </lineage>
</organism>
<protein>
    <submittedName>
        <fullName evidence="2">Uncharacterized protein</fullName>
    </submittedName>
</protein>
<keyword evidence="1" id="KW-0732">Signal</keyword>
<evidence type="ECO:0000313" key="2">
    <source>
        <dbReference type="EMBL" id="AIY67413.1"/>
    </source>
</evidence>
<accession>A0A0A7ELJ3</accession>
<keyword evidence="3" id="KW-1185">Reference proteome</keyword>
<dbReference type="EMBL" id="CP009889">
    <property type="protein sequence ID" value="AIY67413.1"/>
    <property type="molecule type" value="Genomic_DNA"/>
</dbReference>
<dbReference type="OrthoDB" id="6290628at2"/>
<dbReference type="AlphaFoldDB" id="A0A0A7ELJ3"/>
<dbReference type="Proteomes" id="UP000030341">
    <property type="component" value="Chromosome 2"/>
</dbReference>
<evidence type="ECO:0000313" key="3">
    <source>
        <dbReference type="Proteomes" id="UP000030341"/>
    </source>
</evidence>
<feature type="signal peptide" evidence="1">
    <location>
        <begin position="1"/>
        <end position="22"/>
    </location>
</feature>
<reference evidence="2 3" key="1">
    <citation type="submission" date="2014-11" db="EMBL/GenBank/DDBJ databases">
        <title>Complete Genome Sequence of Pseudoalteromonas sp. Strain OCN003 Isolated from Kaneohe Bay, Oahu, Hawaii.</title>
        <authorList>
            <person name="Beurmann S."/>
            <person name="Videau P."/>
            <person name="Ushijima B."/>
            <person name="Smith A.M."/>
            <person name="Aeby G.S."/>
            <person name="Callahan S.M."/>
            <person name="Belcaid M."/>
        </authorList>
    </citation>
    <scope>NUCLEOTIDE SEQUENCE [LARGE SCALE GENOMIC DNA]</scope>
    <source>
        <strain evidence="2 3">OCN003</strain>
    </source>
</reference>
<gene>
    <name evidence="2" type="ORF">OM33_20495</name>
</gene>
<proteinExistence type="predicted"/>
<feature type="chain" id="PRO_5002028081" evidence="1">
    <location>
        <begin position="23"/>
        <end position="113"/>
    </location>
</feature>
<name>A0A0A7ELJ3_9GAMM</name>